<protein>
    <recommendedName>
        <fullName evidence="4">G domain-containing protein</fullName>
    </recommendedName>
</protein>
<feature type="compositionally biased region" description="Basic and acidic residues" evidence="1">
    <location>
        <begin position="242"/>
        <end position="285"/>
    </location>
</feature>
<evidence type="ECO:0008006" key="4">
    <source>
        <dbReference type="Google" id="ProtNLM"/>
    </source>
</evidence>
<feature type="region of interest" description="Disordered" evidence="1">
    <location>
        <begin position="221"/>
        <end position="285"/>
    </location>
</feature>
<keyword evidence="3" id="KW-1185">Reference proteome</keyword>
<proteinExistence type="predicted"/>
<feature type="region of interest" description="Disordered" evidence="1">
    <location>
        <begin position="308"/>
        <end position="327"/>
    </location>
</feature>
<dbReference type="AlphaFoldDB" id="A0A4Q4TJV4"/>
<evidence type="ECO:0000313" key="2">
    <source>
        <dbReference type="EMBL" id="RYP06848.1"/>
    </source>
</evidence>
<dbReference type="EMBL" id="QJNU01000114">
    <property type="protein sequence ID" value="RYP06848.1"/>
    <property type="molecule type" value="Genomic_DNA"/>
</dbReference>
<dbReference type="Proteomes" id="UP000293360">
    <property type="component" value="Unassembled WGS sequence"/>
</dbReference>
<comment type="caution">
    <text evidence="2">The sequence shown here is derived from an EMBL/GenBank/DDBJ whole genome shotgun (WGS) entry which is preliminary data.</text>
</comment>
<dbReference type="Gene3D" id="3.40.50.300">
    <property type="entry name" value="P-loop containing nucleotide triphosphate hydrolases"/>
    <property type="match status" value="1"/>
</dbReference>
<dbReference type="InterPro" id="IPR027417">
    <property type="entry name" value="P-loop_NTPase"/>
</dbReference>
<accession>A0A4Q4TJV4</accession>
<reference evidence="2 3" key="1">
    <citation type="submission" date="2018-06" db="EMBL/GenBank/DDBJ databases">
        <title>Complete Genomes of Monosporascus.</title>
        <authorList>
            <person name="Robinson A.J."/>
            <person name="Natvig D.O."/>
        </authorList>
    </citation>
    <scope>NUCLEOTIDE SEQUENCE [LARGE SCALE GENOMIC DNA]</scope>
    <source>
        <strain evidence="2 3">CBS 110550</strain>
    </source>
</reference>
<evidence type="ECO:0000313" key="3">
    <source>
        <dbReference type="Proteomes" id="UP000293360"/>
    </source>
</evidence>
<gene>
    <name evidence="2" type="ORF">DL764_002896</name>
</gene>
<dbReference type="OrthoDB" id="8954335at2759"/>
<sequence length="327" mass="38061">MSGVAKPMVNDSQDGFKPRRFDIIVAVMRGTQKVDMYICHYKPDSDVYLIDTPGFDDSNRSDTDLLMDIATWLTKSYARKIQLNGMLYMHRITDLRMGGSARKNLFMFKQLCGPKAIQIILFVTTMWENADPQAGNHREQELINTEDSWGLLLRQGARISRHKSHHNSDMRLLEHFVNKKKAPMAIQSEMVDDEKELYETTAEEVAEKIEKIRMEREELKVSMQKMHETSAEKVKQPANLLEDQKQEHAKENKRLQDKLERDEAHRREQERRHREEEGARRVLEKKQLEMGKAILELALRHTYGGERSCAENCLPMPSDSHPVSLKD</sequence>
<evidence type="ECO:0000256" key="1">
    <source>
        <dbReference type="SAM" id="MobiDB-lite"/>
    </source>
</evidence>
<dbReference type="STRING" id="155417.A0A4Q4TJV4"/>
<feature type="compositionally biased region" description="Basic and acidic residues" evidence="1">
    <location>
        <begin position="221"/>
        <end position="235"/>
    </location>
</feature>
<organism evidence="2 3">
    <name type="scientific">Monosporascus ibericus</name>
    <dbReference type="NCBI Taxonomy" id="155417"/>
    <lineage>
        <taxon>Eukaryota</taxon>
        <taxon>Fungi</taxon>
        <taxon>Dikarya</taxon>
        <taxon>Ascomycota</taxon>
        <taxon>Pezizomycotina</taxon>
        <taxon>Sordariomycetes</taxon>
        <taxon>Xylariomycetidae</taxon>
        <taxon>Xylariales</taxon>
        <taxon>Xylariales incertae sedis</taxon>
        <taxon>Monosporascus</taxon>
    </lineage>
</organism>
<dbReference type="SUPFAM" id="SSF52540">
    <property type="entry name" value="P-loop containing nucleoside triphosphate hydrolases"/>
    <property type="match status" value="1"/>
</dbReference>
<name>A0A4Q4TJV4_9PEZI</name>